<proteinExistence type="predicted"/>
<sequence>MIDTAASPLSPAATPSRQATRITPSVIVLAIAFVSFLLISNALGARVCEVTLPWMETEEPFRLTFSAALISFPFAYLFSSVLTEVYGYRLSRIVIWSGLATNLVMIGFLWLMSWLPTEAAWAAQTGFTDEVQRHWFEAIAHMFVASVSACLVGEFANAATLARMKVAMHGRLASLRLMAGSALAAMLDSVVFVGVAFAYVLDIDAMARMAGLEFVFKCALQWLVLPLTIGLARLLKRTDGIDHYDIGTSLNPFGFQWSICRRLTLGRIARFSRLGR</sequence>
<dbReference type="InterPro" id="IPR003744">
    <property type="entry name" value="YhhQ"/>
</dbReference>
<dbReference type="AlphaFoldDB" id="A0A5E4XAR6"/>
<evidence type="ECO:0000313" key="4">
    <source>
        <dbReference type="Proteomes" id="UP000382577"/>
    </source>
</evidence>
<feature type="transmembrane region" description="Helical" evidence="2">
    <location>
        <begin position="65"/>
        <end position="86"/>
    </location>
</feature>
<accession>A0A5E4XAR6</accession>
<feature type="transmembrane region" description="Helical" evidence="2">
    <location>
        <begin position="177"/>
        <end position="199"/>
    </location>
</feature>
<feature type="transmembrane region" description="Helical" evidence="2">
    <location>
        <begin position="26"/>
        <end position="45"/>
    </location>
</feature>
<dbReference type="PANTHER" id="PTHR34300">
    <property type="entry name" value="QUEUOSINE PRECURSOR TRANSPORTER-RELATED"/>
    <property type="match status" value="1"/>
</dbReference>
<dbReference type="NCBIfam" id="TIGR00697">
    <property type="entry name" value="queuosine precursor transporter"/>
    <property type="match status" value="1"/>
</dbReference>
<name>A0A5E4XAR6_9BURK</name>
<dbReference type="PANTHER" id="PTHR34300:SF2">
    <property type="entry name" value="QUEUOSINE PRECURSOR TRANSPORTER-RELATED"/>
    <property type="match status" value="1"/>
</dbReference>
<dbReference type="EMBL" id="CABPRW010000009">
    <property type="protein sequence ID" value="VVE33298.1"/>
    <property type="molecule type" value="Genomic_DNA"/>
</dbReference>
<feature type="transmembrane region" description="Helical" evidence="2">
    <location>
        <begin position="135"/>
        <end position="156"/>
    </location>
</feature>
<dbReference type="Proteomes" id="UP000382577">
    <property type="component" value="Unassembled WGS sequence"/>
</dbReference>
<protein>
    <recommendedName>
        <fullName evidence="1">Queuosine precursor transporter</fullName>
    </recommendedName>
</protein>
<keyword evidence="2" id="KW-0472">Membrane</keyword>
<reference evidence="3 4" key="1">
    <citation type="submission" date="2019-08" db="EMBL/GenBank/DDBJ databases">
        <authorList>
            <person name="Peeters C."/>
        </authorList>
    </citation>
    <scope>NUCLEOTIDE SEQUENCE [LARGE SCALE GENOMIC DNA]</scope>
    <source>
        <strain evidence="3 4">LMG 31113</strain>
    </source>
</reference>
<keyword evidence="2" id="KW-1133">Transmembrane helix</keyword>
<feature type="transmembrane region" description="Helical" evidence="2">
    <location>
        <begin position="93"/>
        <end position="115"/>
    </location>
</feature>
<evidence type="ECO:0000256" key="2">
    <source>
        <dbReference type="SAM" id="Phobius"/>
    </source>
</evidence>
<gene>
    <name evidence="3" type="ORF">PFI31113_03724</name>
</gene>
<keyword evidence="2" id="KW-0812">Transmembrane</keyword>
<evidence type="ECO:0000256" key="1">
    <source>
        <dbReference type="NCBIfam" id="TIGR00697"/>
    </source>
</evidence>
<organism evidence="3 4">
    <name type="scientific">Pandoraea fibrosis</name>
    <dbReference type="NCBI Taxonomy" id="1891094"/>
    <lineage>
        <taxon>Bacteria</taxon>
        <taxon>Pseudomonadati</taxon>
        <taxon>Pseudomonadota</taxon>
        <taxon>Betaproteobacteria</taxon>
        <taxon>Burkholderiales</taxon>
        <taxon>Burkholderiaceae</taxon>
        <taxon>Pandoraea</taxon>
    </lineage>
</organism>
<dbReference type="RefSeq" id="WP_191623442.1">
    <property type="nucleotide sequence ID" value="NZ_CABPRW010000009.1"/>
</dbReference>
<feature type="transmembrane region" description="Helical" evidence="2">
    <location>
        <begin position="219"/>
        <end position="235"/>
    </location>
</feature>
<evidence type="ECO:0000313" key="3">
    <source>
        <dbReference type="EMBL" id="VVE33298.1"/>
    </source>
</evidence>
<dbReference type="Pfam" id="PF02592">
    <property type="entry name" value="Vut_1"/>
    <property type="match status" value="1"/>
</dbReference>